<evidence type="ECO:0000256" key="1">
    <source>
        <dbReference type="SAM" id="Phobius"/>
    </source>
</evidence>
<proteinExistence type="predicted"/>
<gene>
    <name evidence="2" type="ORF">E3P86_02666</name>
</gene>
<sequence>MTKGIAMILDSDKSFLGGYSMFTGILLFVLALGGRRGFFKADLNHYMDGTASDYYKWYPNTDNVDKTYYAKTDGEFVMEMTTKKSETYQMDQINDGNEHIFVLKPSSMSLSNGLPSLAKIGYKEIDYDKDSV</sequence>
<comment type="caution">
    <text evidence="2">The sequence shown here is derived from an EMBL/GenBank/DDBJ whole genome shotgun (WGS) entry which is preliminary data.</text>
</comment>
<organism evidence="2 3">
    <name type="scientific">Wallemia ichthyophaga</name>
    <dbReference type="NCBI Taxonomy" id="245174"/>
    <lineage>
        <taxon>Eukaryota</taxon>
        <taxon>Fungi</taxon>
        <taxon>Dikarya</taxon>
        <taxon>Basidiomycota</taxon>
        <taxon>Wallemiomycotina</taxon>
        <taxon>Wallemiomycetes</taxon>
        <taxon>Wallemiales</taxon>
        <taxon>Wallemiaceae</taxon>
        <taxon>Wallemia</taxon>
    </lineage>
</organism>
<keyword evidence="1" id="KW-0812">Transmembrane</keyword>
<feature type="transmembrane region" description="Helical" evidence="1">
    <location>
        <begin position="15"/>
        <end position="33"/>
    </location>
</feature>
<accession>A0A4T0FX52</accession>
<protein>
    <submittedName>
        <fullName evidence="2">Uncharacterized protein</fullName>
    </submittedName>
</protein>
<name>A0A4T0FX52_WALIC</name>
<dbReference type="EMBL" id="SPOI01000146">
    <property type="protein sequence ID" value="TIB35457.1"/>
    <property type="molecule type" value="Genomic_DNA"/>
</dbReference>
<keyword evidence="1" id="KW-0472">Membrane</keyword>
<reference evidence="2 3" key="1">
    <citation type="submission" date="2019-03" db="EMBL/GenBank/DDBJ databases">
        <title>Sequencing 23 genomes of Wallemia ichthyophaga.</title>
        <authorList>
            <person name="Gostincar C."/>
        </authorList>
    </citation>
    <scope>NUCLEOTIDE SEQUENCE [LARGE SCALE GENOMIC DNA]</scope>
    <source>
        <strain evidence="2 3">EXF-6200</strain>
    </source>
</reference>
<evidence type="ECO:0000313" key="2">
    <source>
        <dbReference type="EMBL" id="TIB35457.1"/>
    </source>
</evidence>
<dbReference type="AlphaFoldDB" id="A0A4T0FX52"/>
<keyword evidence="1" id="KW-1133">Transmembrane helix</keyword>
<evidence type="ECO:0000313" key="3">
    <source>
        <dbReference type="Proteomes" id="UP000310689"/>
    </source>
</evidence>
<dbReference type="Proteomes" id="UP000310689">
    <property type="component" value="Unassembled WGS sequence"/>
</dbReference>